<sequence>MICQRVASLATRITHTAACAALPFAAAGASVAAEPAPFSKPTGDMTLSPSGPFAAPVLRSPTAPAESPPTMATVGRGNDTYTYLRCWYRISADPLKPEATYEWALDPNDGDWYRLAGFWRADGVLQWRNMFYSATTQDTLDDVCRATLNTRGIRADVTQAVAANNTLSFNFTIWSIDAAQQEARINKLIVFGDSLSDSQKIFNASQWTLPNRTSWHAGRFSNGPIWSEYLANALQLPMYTWAIGGAATDQHLVLPGLVQQVESWRDYMKFAPDYRPGNTLFAVLAGGNDLVSYDRTPEQAASAMRDSLERLATADATRILLVTLPDVSRAPIVAARGDAARVAVQVRDYNRMLVDMAAALRVRYGATLQLELFDANAMFDDLLRHPAQYGLDDTTHSCLDIPNPSALTYLSAQIPRASCDDPARFLFWDALHPTTTTHALLAERIASFVRERFGS</sequence>
<dbReference type="PANTHER" id="PTHR45648">
    <property type="entry name" value="GDSL LIPASE/ACYLHYDROLASE FAMILY PROTEIN (AFU_ORTHOLOGUE AFUA_4G14700)"/>
    <property type="match status" value="1"/>
</dbReference>
<dbReference type="CDD" id="cd01846">
    <property type="entry name" value="fatty_acyltransferase_like"/>
    <property type="match status" value="1"/>
</dbReference>
<dbReference type="Pfam" id="PF00657">
    <property type="entry name" value="Lipase_GDSL"/>
    <property type="match status" value="1"/>
</dbReference>
<dbReference type="GO" id="GO:0016788">
    <property type="term" value="F:hydrolase activity, acting on ester bonds"/>
    <property type="evidence" value="ECO:0007669"/>
    <property type="project" value="InterPro"/>
</dbReference>
<reference evidence="3 4" key="1">
    <citation type="submission" date="2018-06" db="EMBL/GenBank/DDBJ databases">
        <title>Genomic Encyclopedia of Type Strains, Phase III (KMG-III): the genomes of soil and plant-associated and newly described type strains.</title>
        <authorList>
            <person name="Whitman W."/>
        </authorList>
    </citation>
    <scope>NUCLEOTIDE SEQUENCE [LARGE SCALE GENOMIC DNA]</scope>
    <source>
        <strain evidence="3 4">LMG 23644</strain>
    </source>
</reference>
<evidence type="ECO:0000313" key="3">
    <source>
        <dbReference type="EMBL" id="RAS38245.1"/>
    </source>
</evidence>
<dbReference type="InterPro" id="IPR051058">
    <property type="entry name" value="GDSL_Est/Lipase"/>
</dbReference>
<dbReference type="RefSeq" id="WP_111929793.1">
    <property type="nucleotide sequence ID" value="NZ_CADFFP010000001.1"/>
</dbReference>
<organism evidence="3 4">
    <name type="scientific">Paraburkholderia bryophila</name>
    <dbReference type="NCBI Taxonomy" id="420952"/>
    <lineage>
        <taxon>Bacteria</taxon>
        <taxon>Pseudomonadati</taxon>
        <taxon>Pseudomonadota</taxon>
        <taxon>Betaproteobacteria</taxon>
        <taxon>Burkholderiales</taxon>
        <taxon>Burkholderiaceae</taxon>
        <taxon>Paraburkholderia</taxon>
    </lineage>
</organism>
<dbReference type="OrthoDB" id="5292073at2"/>
<keyword evidence="1" id="KW-0378">Hydrolase</keyword>
<dbReference type="InterPro" id="IPR001087">
    <property type="entry name" value="GDSL"/>
</dbReference>
<dbReference type="AlphaFoldDB" id="A0A329D6T3"/>
<accession>A0A329D6T3</accession>
<gene>
    <name evidence="3" type="ORF">BX591_102537</name>
</gene>
<evidence type="ECO:0000256" key="2">
    <source>
        <dbReference type="SAM" id="SignalP"/>
    </source>
</evidence>
<dbReference type="SUPFAM" id="SSF52266">
    <property type="entry name" value="SGNH hydrolase"/>
    <property type="match status" value="1"/>
</dbReference>
<dbReference type="PANTHER" id="PTHR45648:SF22">
    <property type="entry name" value="GDSL LIPASE_ACYLHYDROLASE FAMILY PROTEIN (AFU_ORTHOLOGUE AFUA_4G14700)"/>
    <property type="match status" value="1"/>
</dbReference>
<dbReference type="Proteomes" id="UP000248918">
    <property type="component" value="Unassembled WGS sequence"/>
</dbReference>
<dbReference type="Gene3D" id="3.40.50.1110">
    <property type="entry name" value="SGNH hydrolase"/>
    <property type="match status" value="1"/>
</dbReference>
<comment type="caution">
    <text evidence="3">The sequence shown here is derived from an EMBL/GenBank/DDBJ whole genome shotgun (WGS) entry which is preliminary data.</text>
</comment>
<proteinExistence type="predicted"/>
<feature type="chain" id="PRO_5016316497" evidence="2">
    <location>
        <begin position="33"/>
        <end position="455"/>
    </location>
</feature>
<dbReference type="InterPro" id="IPR036514">
    <property type="entry name" value="SGNH_hydro_sf"/>
</dbReference>
<protein>
    <submittedName>
        <fullName evidence="3">Thermolabile hemolysin</fullName>
    </submittedName>
</protein>
<evidence type="ECO:0000313" key="4">
    <source>
        <dbReference type="Proteomes" id="UP000248918"/>
    </source>
</evidence>
<evidence type="ECO:0000256" key="1">
    <source>
        <dbReference type="ARBA" id="ARBA00022801"/>
    </source>
</evidence>
<feature type="signal peptide" evidence="2">
    <location>
        <begin position="1"/>
        <end position="32"/>
    </location>
</feature>
<name>A0A329D6T3_9BURK</name>
<dbReference type="EMBL" id="QLTK01000002">
    <property type="protein sequence ID" value="RAS38245.1"/>
    <property type="molecule type" value="Genomic_DNA"/>
</dbReference>
<keyword evidence="2" id="KW-0732">Signal</keyword>